<feature type="compositionally biased region" description="Basic and acidic residues" evidence="1">
    <location>
        <begin position="95"/>
        <end position="107"/>
    </location>
</feature>
<dbReference type="PANTHER" id="PTHR16155">
    <property type="entry name" value="DED DOMAIN-CONTAINING PROTEIN"/>
    <property type="match status" value="1"/>
</dbReference>
<evidence type="ECO:0008006" key="4">
    <source>
        <dbReference type="Google" id="ProtNLM"/>
    </source>
</evidence>
<feature type="compositionally biased region" description="Basic residues" evidence="1">
    <location>
        <begin position="73"/>
        <end position="84"/>
    </location>
</feature>
<dbReference type="Gene3D" id="1.10.150.50">
    <property type="entry name" value="Transcription Factor, Ets-1"/>
    <property type="match status" value="1"/>
</dbReference>
<dbReference type="SUPFAM" id="SSF47769">
    <property type="entry name" value="SAM/Pointed domain"/>
    <property type="match status" value="1"/>
</dbReference>
<organism evidence="2 3">
    <name type="scientific">Conger conger</name>
    <name type="common">Conger eel</name>
    <name type="synonym">Muraena conger</name>
    <dbReference type="NCBI Taxonomy" id="82655"/>
    <lineage>
        <taxon>Eukaryota</taxon>
        <taxon>Metazoa</taxon>
        <taxon>Chordata</taxon>
        <taxon>Craniata</taxon>
        <taxon>Vertebrata</taxon>
        <taxon>Euteleostomi</taxon>
        <taxon>Actinopterygii</taxon>
        <taxon>Neopterygii</taxon>
        <taxon>Teleostei</taxon>
        <taxon>Anguilliformes</taxon>
        <taxon>Congridae</taxon>
        <taxon>Conger</taxon>
    </lineage>
</organism>
<sequence>MMATADRPENIEDWTKEHVRHWLLCDIKVSQEYADRLYNEDVSGASLVCFQKSDLLELDVKQGPAVQIISNVRRLKQSSKRQHKEKTTASTRDGQSGKDRNGEEEPFKANPLASSTVVSHPDSSGNVPPSAEVKSSIVVNKEEANPSICTQKDGSGGGVEQLSENLQSQECKSIQSVAVETVPSPFKQCNPTDSPETQGTLRGSVTGSQPLAVDRSKQTASNSEQQKCLPRPFDKSSKSYTYTQNDLLPPETGQSNLLDPAHEYKLLANTENALESEVLKKFTKEVLRFAAACMNSCTNGTIHFGVGDAPKYAHGQIIGIRVPSPQKYIDELDKHLQDCFWKIRALPEYASGHQNLLRFYTLMTQPQTCVS</sequence>
<dbReference type="GO" id="GO:0005737">
    <property type="term" value="C:cytoplasm"/>
    <property type="evidence" value="ECO:0007669"/>
    <property type="project" value="TreeGrafter"/>
</dbReference>
<keyword evidence="3" id="KW-1185">Reference proteome</keyword>
<dbReference type="EMBL" id="JAFJMO010000004">
    <property type="protein sequence ID" value="KAJ8279968.1"/>
    <property type="molecule type" value="Genomic_DNA"/>
</dbReference>
<feature type="region of interest" description="Disordered" evidence="1">
    <location>
        <begin position="184"/>
        <end position="255"/>
    </location>
</feature>
<feature type="compositionally biased region" description="Polar residues" evidence="1">
    <location>
        <begin position="112"/>
        <end position="127"/>
    </location>
</feature>
<dbReference type="OrthoDB" id="2337140at2759"/>
<dbReference type="Proteomes" id="UP001152803">
    <property type="component" value="Unassembled WGS sequence"/>
</dbReference>
<feature type="region of interest" description="Disordered" evidence="1">
    <location>
        <begin position="72"/>
        <end position="164"/>
    </location>
</feature>
<protein>
    <recommendedName>
        <fullName evidence="4">SAM domain-containing protein</fullName>
    </recommendedName>
</protein>
<dbReference type="AlphaFoldDB" id="A0A9Q1DT62"/>
<feature type="compositionally biased region" description="Polar residues" evidence="1">
    <location>
        <begin position="238"/>
        <end position="255"/>
    </location>
</feature>
<dbReference type="PANTHER" id="PTHR16155:SF18">
    <property type="entry name" value="STERILE ALPHA MOTIF DOMAIN-CONTAINING PROTEIN 9-LIKE"/>
    <property type="match status" value="1"/>
</dbReference>
<comment type="caution">
    <text evidence="2">The sequence shown here is derived from an EMBL/GenBank/DDBJ whole genome shotgun (WGS) entry which is preliminary data.</text>
</comment>
<reference evidence="2" key="1">
    <citation type="journal article" date="2023" name="Science">
        <title>Genome structures resolve the early diversification of teleost fishes.</title>
        <authorList>
            <person name="Parey E."/>
            <person name="Louis A."/>
            <person name="Montfort J."/>
            <person name="Bouchez O."/>
            <person name="Roques C."/>
            <person name="Iampietro C."/>
            <person name="Lluch J."/>
            <person name="Castinel A."/>
            <person name="Donnadieu C."/>
            <person name="Desvignes T."/>
            <person name="Floi Bucao C."/>
            <person name="Jouanno E."/>
            <person name="Wen M."/>
            <person name="Mejri S."/>
            <person name="Dirks R."/>
            <person name="Jansen H."/>
            <person name="Henkel C."/>
            <person name="Chen W.J."/>
            <person name="Zahm M."/>
            <person name="Cabau C."/>
            <person name="Klopp C."/>
            <person name="Thompson A.W."/>
            <person name="Robinson-Rechavi M."/>
            <person name="Braasch I."/>
            <person name="Lecointre G."/>
            <person name="Bobe J."/>
            <person name="Postlethwait J.H."/>
            <person name="Berthelot C."/>
            <person name="Roest Crollius H."/>
            <person name="Guiguen Y."/>
        </authorList>
    </citation>
    <scope>NUCLEOTIDE SEQUENCE</scope>
    <source>
        <strain evidence="2">Concon-B</strain>
    </source>
</reference>
<evidence type="ECO:0000256" key="1">
    <source>
        <dbReference type="SAM" id="MobiDB-lite"/>
    </source>
</evidence>
<evidence type="ECO:0000313" key="3">
    <source>
        <dbReference type="Proteomes" id="UP001152803"/>
    </source>
</evidence>
<accession>A0A9Q1DT62</accession>
<gene>
    <name evidence="2" type="ORF">COCON_G00070340</name>
</gene>
<proteinExistence type="predicted"/>
<feature type="compositionally biased region" description="Polar residues" evidence="1">
    <location>
        <begin position="187"/>
        <end position="209"/>
    </location>
</feature>
<dbReference type="InterPro" id="IPR013761">
    <property type="entry name" value="SAM/pointed_sf"/>
</dbReference>
<name>A0A9Q1DT62_CONCO</name>
<evidence type="ECO:0000313" key="2">
    <source>
        <dbReference type="EMBL" id="KAJ8279968.1"/>
    </source>
</evidence>